<dbReference type="Proteomes" id="UP000054270">
    <property type="component" value="Unassembled WGS sequence"/>
</dbReference>
<protein>
    <submittedName>
        <fullName evidence="2">Uncharacterized protein</fullName>
    </submittedName>
</protein>
<dbReference type="EMBL" id="KN817606">
    <property type="protein sequence ID" value="KJA17301.1"/>
    <property type="molecule type" value="Genomic_DNA"/>
</dbReference>
<feature type="region of interest" description="Disordered" evidence="1">
    <location>
        <begin position="183"/>
        <end position="203"/>
    </location>
</feature>
<reference evidence="3" key="1">
    <citation type="submission" date="2014-04" db="EMBL/GenBank/DDBJ databases">
        <title>Evolutionary Origins and Diversification of the Mycorrhizal Mutualists.</title>
        <authorList>
            <consortium name="DOE Joint Genome Institute"/>
            <consortium name="Mycorrhizal Genomics Consortium"/>
            <person name="Kohler A."/>
            <person name="Kuo A."/>
            <person name="Nagy L.G."/>
            <person name="Floudas D."/>
            <person name="Copeland A."/>
            <person name="Barry K.W."/>
            <person name="Cichocki N."/>
            <person name="Veneault-Fourrey C."/>
            <person name="LaButti K."/>
            <person name="Lindquist E.A."/>
            <person name="Lipzen A."/>
            <person name="Lundell T."/>
            <person name="Morin E."/>
            <person name="Murat C."/>
            <person name="Riley R."/>
            <person name="Ohm R."/>
            <person name="Sun H."/>
            <person name="Tunlid A."/>
            <person name="Henrissat B."/>
            <person name="Grigoriev I.V."/>
            <person name="Hibbett D.S."/>
            <person name="Martin F."/>
        </authorList>
    </citation>
    <scope>NUCLEOTIDE SEQUENCE [LARGE SCALE GENOMIC DNA]</scope>
    <source>
        <strain evidence="3">FD-334 SS-4</strain>
    </source>
</reference>
<gene>
    <name evidence="2" type="ORF">HYPSUDRAFT_206346</name>
</gene>
<evidence type="ECO:0000313" key="2">
    <source>
        <dbReference type="EMBL" id="KJA17301.1"/>
    </source>
</evidence>
<name>A0A0D2NL32_HYPSF</name>
<proteinExistence type="predicted"/>
<evidence type="ECO:0000313" key="3">
    <source>
        <dbReference type="Proteomes" id="UP000054270"/>
    </source>
</evidence>
<evidence type="ECO:0000256" key="1">
    <source>
        <dbReference type="SAM" id="MobiDB-lite"/>
    </source>
</evidence>
<organism evidence="2 3">
    <name type="scientific">Hypholoma sublateritium (strain FD-334 SS-4)</name>
    <dbReference type="NCBI Taxonomy" id="945553"/>
    <lineage>
        <taxon>Eukaryota</taxon>
        <taxon>Fungi</taxon>
        <taxon>Dikarya</taxon>
        <taxon>Basidiomycota</taxon>
        <taxon>Agaricomycotina</taxon>
        <taxon>Agaricomycetes</taxon>
        <taxon>Agaricomycetidae</taxon>
        <taxon>Agaricales</taxon>
        <taxon>Agaricineae</taxon>
        <taxon>Strophariaceae</taxon>
        <taxon>Hypholoma</taxon>
    </lineage>
</organism>
<keyword evidence="3" id="KW-1185">Reference proteome</keyword>
<dbReference type="AlphaFoldDB" id="A0A0D2NL32"/>
<accession>A0A0D2NL32</accession>
<sequence length="203" mass="22331">MHLPPSSHPVGNFLTFAPAIAHDRAPQRSACVHTSTYNRFAFVDLPWNDDHVLYRASLPPHPAPIATIARNPLAQELQAVLGMVIIAFASVLPRTPREGGAHAWMATNRVQPASFRAASAPFPRPLRCARCPALRLASRQYTGVRCALTLRGRLLPLSRFYVPISLAHRASPQLVRPYIHPRTRSAGADGTQRAGRMRARVST</sequence>